<proteinExistence type="predicted"/>
<evidence type="ECO:0000256" key="1">
    <source>
        <dbReference type="SAM" id="Phobius"/>
    </source>
</evidence>
<evidence type="ECO:0000313" key="2">
    <source>
        <dbReference type="EMBL" id="VVE58710.1"/>
    </source>
</evidence>
<keyword evidence="1" id="KW-1133">Transmembrane helix</keyword>
<name>A0A5E4ZEK0_9BURK</name>
<feature type="transmembrane region" description="Helical" evidence="1">
    <location>
        <begin position="247"/>
        <end position="269"/>
    </location>
</feature>
<protein>
    <recommendedName>
        <fullName evidence="4">Transmembrane protein</fullName>
    </recommendedName>
</protein>
<accession>A0A5E4ZEK0</accession>
<dbReference type="Proteomes" id="UP000343317">
    <property type="component" value="Unassembled WGS sequence"/>
</dbReference>
<keyword evidence="1" id="KW-0812">Transmembrane</keyword>
<gene>
    <name evidence="2" type="ORF">PHO31112_05365</name>
</gene>
<organism evidence="2 3">
    <name type="scientific">Pandoraea horticolens</name>
    <dbReference type="NCBI Taxonomy" id="2508298"/>
    <lineage>
        <taxon>Bacteria</taxon>
        <taxon>Pseudomonadati</taxon>
        <taxon>Pseudomonadota</taxon>
        <taxon>Betaproteobacteria</taxon>
        <taxon>Burkholderiales</taxon>
        <taxon>Burkholderiaceae</taxon>
        <taxon>Pandoraea</taxon>
    </lineage>
</organism>
<reference evidence="2 3" key="1">
    <citation type="submission" date="2019-08" db="EMBL/GenBank/DDBJ databases">
        <authorList>
            <person name="Peeters C."/>
        </authorList>
    </citation>
    <scope>NUCLEOTIDE SEQUENCE [LARGE SCALE GENOMIC DNA]</scope>
    <source>
        <strain evidence="2 3">LMG 31112</strain>
    </source>
</reference>
<evidence type="ECO:0008006" key="4">
    <source>
        <dbReference type="Google" id="ProtNLM"/>
    </source>
</evidence>
<feature type="transmembrane region" description="Helical" evidence="1">
    <location>
        <begin position="59"/>
        <end position="79"/>
    </location>
</feature>
<feature type="transmembrane region" description="Helical" evidence="1">
    <location>
        <begin position="178"/>
        <end position="198"/>
    </location>
</feature>
<keyword evidence="3" id="KW-1185">Reference proteome</keyword>
<evidence type="ECO:0000313" key="3">
    <source>
        <dbReference type="Proteomes" id="UP000343317"/>
    </source>
</evidence>
<keyword evidence="1" id="KW-0472">Membrane</keyword>
<feature type="transmembrane region" description="Helical" evidence="1">
    <location>
        <begin position="214"/>
        <end position="235"/>
    </location>
</feature>
<sequence length="275" mass="30279">MTQDFMSNNVTEGGDHLHIACSKTHRADLILTQCIFVLILATCHFFWYRSHEAPPSAPAWILVPICLLGYAVLLTFVLLGNGLRLATTIYKDGTACVGIAKYRFPEPMTATVAKTEGIGTPPRYWIDLSFSEVVVRFSGANTEGKTIGLATCINQWTKRHIRGAHQSRDVAELTRYSINWRACLTAYLIVMALLSIAFERSRDYMHEPVKFEAGAWWASAGTLALLVVGAMAIRWKSYKSAGVQRGAIILAGEALIALLLISGGTAVVYRTIQIL</sequence>
<dbReference type="RefSeq" id="WP_150624703.1">
    <property type="nucleotide sequence ID" value="NZ_CABPSM010000035.1"/>
</dbReference>
<dbReference type="AlphaFoldDB" id="A0A5E4ZEK0"/>
<dbReference type="EMBL" id="CABPSM010000035">
    <property type="protein sequence ID" value="VVE58710.1"/>
    <property type="molecule type" value="Genomic_DNA"/>
</dbReference>
<feature type="transmembrane region" description="Helical" evidence="1">
    <location>
        <begin position="29"/>
        <end position="47"/>
    </location>
</feature>